<name>A0A8J3AZ50_9BURK</name>
<dbReference type="Proteomes" id="UP000627205">
    <property type="component" value="Unassembled WGS sequence"/>
</dbReference>
<accession>A0A8J3AZ50</accession>
<evidence type="ECO:0000259" key="1">
    <source>
        <dbReference type="PROSITE" id="PS50989"/>
    </source>
</evidence>
<protein>
    <submittedName>
        <fullName evidence="2">Malonate decarboxylase subunit gamma</fullName>
    </submittedName>
</protein>
<dbReference type="Pfam" id="PF06833">
    <property type="entry name" value="MdcE"/>
    <property type="match status" value="1"/>
</dbReference>
<evidence type="ECO:0000313" key="3">
    <source>
        <dbReference type="Proteomes" id="UP000627205"/>
    </source>
</evidence>
<dbReference type="AlphaFoldDB" id="A0A8J3AZ50"/>
<feature type="domain" description="CoA carboxyltransferase C-terminal" evidence="1">
    <location>
        <begin position="1"/>
        <end position="203"/>
    </location>
</feature>
<proteinExistence type="predicted"/>
<comment type="caution">
    <text evidence="2">The sequence shown here is derived from an EMBL/GenBank/DDBJ whole genome shotgun (WGS) entry which is preliminary data.</text>
</comment>
<dbReference type="InterPro" id="IPR029045">
    <property type="entry name" value="ClpP/crotonase-like_dom_sf"/>
</dbReference>
<gene>
    <name evidence="2" type="primary">mdcC</name>
    <name evidence="2" type="ORF">GCM10011430_27410</name>
</gene>
<dbReference type="InterPro" id="IPR011763">
    <property type="entry name" value="COA_CT_C"/>
</dbReference>
<dbReference type="EMBL" id="BMDP01000004">
    <property type="protein sequence ID" value="GGI55567.1"/>
    <property type="molecule type" value="Genomic_DNA"/>
</dbReference>
<sequence>MLDWKTLCDRLFLGDHDVMLEDGVLHGSGNIGGRAVAVVGTTEHAAIGAQLAMKLAARVLAVVREHPGRPILALVDTQGQQLSRFDELIGNNACLAHLAKCFAVARQRGHRLISVVYSEAVSGGFLALGMLADETYAVEDAQIRVMALPAMSRVTKLPLEQLEELCRTTSILGPGVANFVALGCVEDIWQEPLDACLAAALEKPAGGADRRAELGAQRGGRIAAYDVTERVRNCAQPA</sequence>
<evidence type="ECO:0000313" key="2">
    <source>
        <dbReference type="EMBL" id="GGI55567.1"/>
    </source>
</evidence>
<dbReference type="SUPFAM" id="SSF52096">
    <property type="entry name" value="ClpP/crotonase"/>
    <property type="match status" value="1"/>
</dbReference>
<dbReference type="Gene3D" id="3.90.226.10">
    <property type="entry name" value="2-enoyl-CoA Hydratase, Chain A, domain 1"/>
    <property type="match status" value="1"/>
</dbReference>
<reference evidence="2" key="1">
    <citation type="journal article" date="2014" name="Int. J. Syst. Evol. Microbiol.">
        <title>Complete genome sequence of Corynebacterium casei LMG S-19264T (=DSM 44701T), isolated from a smear-ripened cheese.</title>
        <authorList>
            <consortium name="US DOE Joint Genome Institute (JGI-PGF)"/>
            <person name="Walter F."/>
            <person name="Albersmeier A."/>
            <person name="Kalinowski J."/>
            <person name="Ruckert C."/>
        </authorList>
    </citation>
    <scope>NUCLEOTIDE SEQUENCE</scope>
    <source>
        <strain evidence="2">CCM 7664</strain>
    </source>
</reference>
<dbReference type="GO" id="GO:0016874">
    <property type="term" value="F:ligase activity"/>
    <property type="evidence" value="ECO:0007669"/>
    <property type="project" value="InterPro"/>
</dbReference>
<dbReference type="RefSeq" id="WP_188422679.1">
    <property type="nucleotide sequence ID" value="NZ_BMDP01000004.1"/>
</dbReference>
<reference evidence="2" key="2">
    <citation type="submission" date="2020-09" db="EMBL/GenBank/DDBJ databases">
        <authorList>
            <person name="Sun Q."/>
            <person name="Sedlacek I."/>
        </authorList>
    </citation>
    <scope>NUCLEOTIDE SEQUENCE</scope>
    <source>
        <strain evidence="2">CCM 7664</strain>
    </source>
</reference>
<keyword evidence="3" id="KW-1185">Reference proteome</keyword>
<organism evidence="2 3">
    <name type="scientific">Oxalicibacterium solurbis</name>
    <dbReference type="NCBI Taxonomy" id="69280"/>
    <lineage>
        <taxon>Bacteria</taxon>
        <taxon>Pseudomonadati</taxon>
        <taxon>Pseudomonadota</taxon>
        <taxon>Betaproteobacteria</taxon>
        <taxon>Burkholderiales</taxon>
        <taxon>Oxalobacteraceae</taxon>
        <taxon>Oxalicibacterium</taxon>
    </lineage>
</organism>
<dbReference type="PROSITE" id="PS50989">
    <property type="entry name" value="COA_CT_CTER"/>
    <property type="match status" value="1"/>
</dbReference>